<organism evidence="2 3">
    <name type="scientific">Dermacoccus barathri</name>
    <dbReference type="NCBI Taxonomy" id="322601"/>
    <lineage>
        <taxon>Bacteria</taxon>
        <taxon>Bacillati</taxon>
        <taxon>Actinomycetota</taxon>
        <taxon>Actinomycetes</taxon>
        <taxon>Micrococcales</taxon>
        <taxon>Dermacoccaceae</taxon>
        <taxon>Dermacoccus</taxon>
    </lineage>
</organism>
<dbReference type="RefSeq" id="WP_346029711.1">
    <property type="nucleotide sequence ID" value="NZ_BAAANV010000020.1"/>
</dbReference>
<proteinExistence type="predicted"/>
<dbReference type="Gene3D" id="3.10.450.50">
    <property type="match status" value="1"/>
</dbReference>
<dbReference type="Proteomes" id="UP001501288">
    <property type="component" value="Unassembled WGS sequence"/>
</dbReference>
<protein>
    <recommendedName>
        <fullName evidence="4">SnoaL-like domain-containing protein</fullName>
    </recommendedName>
</protein>
<keyword evidence="3" id="KW-1185">Reference proteome</keyword>
<dbReference type="SUPFAM" id="SSF54427">
    <property type="entry name" value="NTF2-like"/>
    <property type="match status" value="1"/>
</dbReference>
<evidence type="ECO:0000313" key="2">
    <source>
        <dbReference type="EMBL" id="GAA1535759.1"/>
    </source>
</evidence>
<dbReference type="InterPro" id="IPR032710">
    <property type="entry name" value="NTF2-like_dom_sf"/>
</dbReference>
<dbReference type="EMBL" id="BAAANV010000020">
    <property type="protein sequence ID" value="GAA1535759.1"/>
    <property type="molecule type" value="Genomic_DNA"/>
</dbReference>
<evidence type="ECO:0000256" key="1">
    <source>
        <dbReference type="SAM" id="MobiDB-lite"/>
    </source>
</evidence>
<sequence length="184" mass="20064">MTISSQDIDDFFGRYAAALTNFDAGASADLWATPGTIVDDRFSGVLDSRDAMVSGLEQSYPVYKQLGLASVGYEIVDERPFSDRLVLVAVRWTFSTRTGTPSRTATPPTSCVARIPVCGRPYASRPTTWRSCRHSPKAAGWISRPAASDSHRVRRNEHEKAGGIARCDPSRWPVGLTGFEPATP</sequence>
<comment type="caution">
    <text evidence="2">The sequence shown here is derived from an EMBL/GenBank/DDBJ whole genome shotgun (WGS) entry which is preliminary data.</text>
</comment>
<gene>
    <name evidence="2" type="ORF">GCM10009762_07230</name>
</gene>
<evidence type="ECO:0008006" key="4">
    <source>
        <dbReference type="Google" id="ProtNLM"/>
    </source>
</evidence>
<feature type="region of interest" description="Disordered" evidence="1">
    <location>
        <begin position="143"/>
        <end position="162"/>
    </location>
</feature>
<accession>A0ABN2B9K3</accession>
<name>A0ABN2B9K3_9MICO</name>
<evidence type="ECO:0000313" key="3">
    <source>
        <dbReference type="Proteomes" id="UP001501288"/>
    </source>
</evidence>
<reference evidence="2 3" key="1">
    <citation type="journal article" date="2019" name="Int. J. Syst. Evol. Microbiol.">
        <title>The Global Catalogue of Microorganisms (GCM) 10K type strain sequencing project: providing services to taxonomists for standard genome sequencing and annotation.</title>
        <authorList>
            <consortium name="The Broad Institute Genomics Platform"/>
            <consortium name="The Broad Institute Genome Sequencing Center for Infectious Disease"/>
            <person name="Wu L."/>
            <person name="Ma J."/>
        </authorList>
    </citation>
    <scope>NUCLEOTIDE SEQUENCE [LARGE SCALE GENOMIC DNA]</scope>
    <source>
        <strain evidence="2 3">JCM 14588</strain>
    </source>
</reference>